<feature type="signal peptide" evidence="1">
    <location>
        <begin position="1"/>
        <end position="20"/>
    </location>
</feature>
<sequence>MRPIFAILLFWVLLGSTAAAEDTPNCQTSIENDVTTQLDAIRQLRVCYQDMDAIMNPGDDVDNVIYAKNALERIKTSIIRSEAQLCATGLEDGCELYRRLSDRATYLTEDFMTRQIDRQSYLSDFRMNESYRASLVIGRDAVIKPIFLCGEFLRNGSTRETGSCQNIDALQVPCDAQCNRRKNSALALIPTMIDMATLAAKPQVGAVFAQEAERNSAIWRTYVLGDDKISGMTIWEAALNEWLVTPNGNDLGFVEPKTHQFVALRPSLGVTAYNSKGENVDFAGLIEVFGVKWWREWNDKGERVKPMGVSAIVAYNPSETTDDFGFGLKVDNVFRNIDVSVVGRDWDDGPEVAVMFSVDISAILPKVGLEKGCEILGVPNC</sequence>
<name>A0ABQ5V2M7_9PROT</name>
<accession>A0ABQ5V2M7</accession>
<organism evidence="2 3">
    <name type="scientific">Algimonas porphyrae</name>
    <dbReference type="NCBI Taxonomy" id="1128113"/>
    <lineage>
        <taxon>Bacteria</taxon>
        <taxon>Pseudomonadati</taxon>
        <taxon>Pseudomonadota</taxon>
        <taxon>Alphaproteobacteria</taxon>
        <taxon>Maricaulales</taxon>
        <taxon>Robiginitomaculaceae</taxon>
        <taxon>Algimonas</taxon>
    </lineage>
</organism>
<gene>
    <name evidence="2" type="ORF">GCM10007854_21590</name>
</gene>
<evidence type="ECO:0000256" key="1">
    <source>
        <dbReference type="SAM" id="SignalP"/>
    </source>
</evidence>
<protein>
    <submittedName>
        <fullName evidence="2">Uncharacterized protein</fullName>
    </submittedName>
</protein>
<dbReference type="RefSeq" id="WP_284372526.1">
    <property type="nucleotide sequence ID" value="NZ_BSNJ01000004.1"/>
</dbReference>
<proteinExistence type="predicted"/>
<dbReference type="EMBL" id="BSNJ01000004">
    <property type="protein sequence ID" value="GLQ21204.1"/>
    <property type="molecule type" value="Genomic_DNA"/>
</dbReference>
<comment type="caution">
    <text evidence="2">The sequence shown here is derived from an EMBL/GenBank/DDBJ whole genome shotgun (WGS) entry which is preliminary data.</text>
</comment>
<keyword evidence="1" id="KW-0732">Signal</keyword>
<reference evidence="2" key="2">
    <citation type="submission" date="2023-01" db="EMBL/GenBank/DDBJ databases">
        <title>Draft genome sequence of Algimonas porphyrae strain NBRC 108216.</title>
        <authorList>
            <person name="Sun Q."/>
            <person name="Mori K."/>
        </authorList>
    </citation>
    <scope>NUCLEOTIDE SEQUENCE</scope>
    <source>
        <strain evidence="2">NBRC 108216</strain>
    </source>
</reference>
<dbReference type="Proteomes" id="UP001161390">
    <property type="component" value="Unassembled WGS sequence"/>
</dbReference>
<keyword evidence="3" id="KW-1185">Reference proteome</keyword>
<evidence type="ECO:0000313" key="3">
    <source>
        <dbReference type="Proteomes" id="UP001161390"/>
    </source>
</evidence>
<evidence type="ECO:0000313" key="2">
    <source>
        <dbReference type="EMBL" id="GLQ21204.1"/>
    </source>
</evidence>
<feature type="chain" id="PRO_5046222242" evidence="1">
    <location>
        <begin position="21"/>
        <end position="381"/>
    </location>
</feature>
<reference evidence="2" key="1">
    <citation type="journal article" date="2014" name="Int. J. Syst. Evol. Microbiol.">
        <title>Complete genome of a new Firmicutes species belonging to the dominant human colonic microbiota ('Ruminococcus bicirculans') reveals two chromosomes and a selective capacity to utilize plant glucans.</title>
        <authorList>
            <consortium name="NISC Comparative Sequencing Program"/>
            <person name="Wegmann U."/>
            <person name="Louis P."/>
            <person name="Goesmann A."/>
            <person name="Henrissat B."/>
            <person name="Duncan S.H."/>
            <person name="Flint H.J."/>
        </authorList>
    </citation>
    <scope>NUCLEOTIDE SEQUENCE</scope>
    <source>
        <strain evidence="2">NBRC 108216</strain>
    </source>
</reference>